<feature type="domain" description="DEK-C" evidence="7">
    <location>
        <begin position="1"/>
        <end position="56"/>
    </location>
</feature>
<reference evidence="8 9" key="1">
    <citation type="journal article" date="2017" name="Nature">
        <title>The Apostasia genome and the evolution of orchids.</title>
        <authorList>
            <person name="Zhang G.Q."/>
            <person name="Liu K.W."/>
            <person name="Li Z."/>
            <person name="Lohaus R."/>
            <person name="Hsiao Y.Y."/>
            <person name="Niu S.C."/>
            <person name="Wang J.Y."/>
            <person name="Lin Y.C."/>
            <person name="Xu Q."/>
            <person name="Chen L.J."/>
            <person name="Yoshida K."/>
            <person name="Fujiwara S."/>
            <person name="Wang Z.W."/>
            <person name="Zhang Y.Q."/>
            <person name="Mitsuda N."/>
            <person name="Wang M."/>
            <person name="Liu G.H."/>
            <person name="Pecoraro L."/>
            <person name="Huang H.X."/>
            <person name="Xiao X.J."/>
            <person name="Lin M."/>
            <person name="Wu X.Y."/>
            <person name="Wu W.L."/>
            <person name="Chen Y.Y."/>
            <person name="Chang S.B."/>
            <person name="Sakamoto S."/>
            <person name="Ohme-Takagi M."/>
            <person name="Yagi M."/>
            <person name="Zeng S.J."/>
            <person name="Shen C.Y."/>
            <person name="Yeh C.M."/>
            <person name="Luo Y.B."/>
            <person name="Tsai W.C."/>
            <person name="Van de Peer Y."/>
            <person name="Liu Z.J."/>
        </authorList>
    </citation>
    <scope>NUCLEOTIDE SEQUENCE [LARGE SCALE GENOMIC DNA]</scope>
    <source>
        <strain evidence="9">cv. Shenzhen</strain>
        <tissue evidence="8">Stem</tissue>
    </source>
</reference>
<dbReference type="EMBL" id="KZ451968">
    <property type="protein sequence ID" value="PKA57386.1"/>
    <property type="molecule type" value="Genomic_DNA"/>
</dbReference>
<dbReference type="GO" id="GO:0001181">
    <property type="term" value="F:RNA polymerase I general transcription initiation factor activity"/>
    <property type="evidence" value="ECO:0007669"/>
    <property type="project" value="UniProtKB-ARBA"/>
</dbReference>
<feature type="region of interest" description="Disordered" evidence="5">
    <location>
        <begin position="214"/>
        <end position="247"/>
    </location>
</feature>
<evidence type="ECO:0000313" key="8">
    <source>
        <dbReference type="EMBL" id="PKA57386.1"/>
    </source>
</evidence>
<evidence type="ECO:0000256" key="4">
    <source>
        <dbReference type="ARBA" id="ARBA00023242"/>
    </source>
</evidence>
<feature type="compositionally biased region" description="Polar residues" evidence="5">
    <location>
        <begin position="214"/>
        <end position="223"/>
    </location>
</feature>
<dbReference type="GO" id="GO:0000500">
    <property type="term" value="C:RNA polymerase I upstream activating factor complex"/>
    <property type="evidence" value="ECO:0007669"/>
    <property type="project" value="UniProtKB-ARBA"/>
</dbReference>
<dbReference type="OrthoDB" id="10251073at2759"/>
<evidence type="ECO:0000256" key="3">
    <source>
        <dbReference type="ARBA" id="ARBA00023163"/>
    </source>
</evidence>
<dbReference type="Gene3D" id="1.10.10.60">
    <property type="entry name" value="Homeodomain-like"/>
    <property type="match status" value="1"/>
</dbReference>
<evidence type="ECO:0000259" key="6">
    <source>
        <dbReference type="PROSITE" id="PS51925"/>
    </source>
</evidence>
<dbReference type="Pfam" id="PF08766">
    <property type="entry name" value="DEK_C"/>
    <property type="match status" value="1"/>
</dbReference>
<dbReference type="STRING" id="1088818.A0A2I0APH9"/>
<dbReference type="PROSITE" id="PS51925">
    <property type="entry name" value="SWIB_MDM2"/>
    <property type="match status" value="2"/>
</dbReference>
<keyword evidence="2" id="KW-0805">Transcription regulation</keyword>
<dbReference type="InterPro" id="IPR003121">
    <property type="entry name" value="SWIB_MDM2_domain"/>
</dbReference>
<dbReference type="InterPro" id="IPR019835">
    <property type="entry name" value="SWIB_domain"/>
</dbReference>
<keyword evidence="4" id="KW-0539">Nucleus</keyword>
<dbReference type="CDD" id="cd10567">
    <property type="entry name" value="SWIB-MDM2_like"/>
    <property type="match status" value="2"/>
</dbReference>
<evidence type="ECO:0000256" key="1">
    <source>
        <dbReference type="ARBA" id="ARBA00004123"/>
    </source>
</evidence>
<accession>A0A2I0APH9</accession>
<feature type="compositionally biased region" description="Acidic residues" evidence="5">
    <location>
        <begin position="66"/>
        <end position="93"/>
    </location>
</feature>
<keyword evidence="3" id="KW-0804">Transcription</keyword>
<dbReference type="SUPFAM" id="SSF109715">
    <property type="entry name" value="DEK C-terminal domain"/>
    <property type="match status" value="1"/>
</dbReference>
<comment type="subcellular location">
    <subcellularLocation>
        <location evidence="1">Nucleus</location>
    </subcellularLocation>
</comment>
<evidence type="ECO:0000256" key="2">
    <source>
        <dbReference type="ARBA" id="ARBA00023015"/>
    </source>
</evidence>
<dbReference type="SUPFAM" id="SSF47592">
    <property type="entry name" value="SWIB/MDM2 domain"/>
    <property type="match status" value="2"/>
</dbReference>
<dbReference type="InterPro" id="IPR036885">
    <property type="entry name" value="SWIB_MDM2_dom_sf"/>
</dbReference>
<dbReference type="InterPro" id="IPR014876">
    <property type="entry name" value="DEK_C"/>
</dbReference>
<name>A0A2I0APH9_9ASPA</name>
<gene>
    <name evidence="8" type="primary">NERD</name>
    <name evidence="8" type="ORF">AXF42_Ash013573</name>
</gene>
<evidence type="ECO:0000313" key="9">
    <source>
        <dbReference type="Proteomes" id="UP000236161"/>
    </source>
</evidence>
<sequence>MVSEKELVERLRVILRTSDLSTTTAASVRRKLEEDFGVDLTERKAFVRDQIDLFLSELEDEKGGNEEGDGVEEGNGEDGQEVKAEEDDDEEAEGASGSGDDGEEEEEEKRRTSGSSRKRLNKSSNEVKKRGGGFTKLCGLSPELQELLGVSELARTEVVKRLWAHIRENNLQDPSNKRKIICNGSLQNLFKVESIDMFQMNKALSKHILPSSAGNETVISSKSKPVKKLREDSDDSSPKGKRQKVGSSGFLKPLQLSDALTKFIGTGESELPRSDVVKRIWDYIKQNNLQDPADKRIIICDEKLKELFQVDSFVGFTVPKLLAAHFVKT</sequence>
<feature type="domain" description="DM2" evidence="6">
    <location>
        <begin position="133"/>
        <end position="210"/>
    </location>
</feature>
<dbReference type="Gene3D" id="1.10.245.10">
    <property type="entry name" value="SWIB/MDM2 domain"/>
    <property type="match status" value="2"/>
</dbReference>
<feature type="domain" description="DM2" evidence="6">
    <location>
        <begin position="249"/>
        <end position="328"/>
    </location>
</feature>
<dbReference type="Proteomes" id="UP000236161">
    <property type="component" value="Unassembled WGS sequence"/>
</dbReference>
<dbReference type="PANTHER" id="PTHR13844">
    <property type="entry name" value="SWI/SNF-RELATED MATRIX-ASSOCIATED ACTIN-DEPENDENT REGULATOR OF CHROMATIN SUBFAMILY D"/>
    <property type="match status" value="1"/>
</dbReference>
<proteinExistence type="predicted"/>
<feature type="region of interest" description="Disordered" evidence="5">
    <location>
        <begin position="56"/>
        <end position="134"/>
    </location>
</feature>
<dbReference type="Pfam" id="PF02201">
    <property type="entry name" value="SWIB"/>
    <property type="match status" value="2"/>
</dbReference>
<organism evidence="8 9">
    <name type="scientific">Apostasia shenzhenica</name>
    <dbReference type="NCBI Taxonomy" id="1088818"/>
    <lineage>
        <taxon>Eukaryota</taxon>
        <taxon>Viridiplantae</taxon>
        <taxon>Streptophyta</taxon>
        <taxon>Embryophyta</taxon>
        <taxon>Tracheophyta</taxon>
        <taxon>Spermatophyta</taxon>
        <taxon>Magnoliopsida</taxon>
        <taxon>Liliopsida</taxon>
        <taxon>Asparagales</taxon>
        <taxon>Orchidaceae</taxon>
        <taxon>Apostasioideae</taxon>
        <taxon>Apostasia</taxon>
    </lineage>
</organism>
<evidence type="ECO:0000256" key="5">
    <source>
        <dbReference type="SAM" id="MobiDB-lite"/>
    </source>
</evidence>
<dbReference type="AlphaFoldDB" id="A0A2I0APH9"/>
<protein>
    <submittedName>
        <fullName evidence="8">Zinc finger CCCH domain-containing protein 19</fullName>
    </submittedName>
</protein>
<dbReference type="PROSITE" id="PS51998">
    <property type="entry name" value="DEK_C"/>
    <property type="match status" value="1"/>
</dbReference>
<dbReference type="FunFam" id="1.10.245.10:FF:000004">
    <property type="entry name" value="Upstream activation factor subunit"/>
    <property type="match status" value="1"/>
</dbReference>
<evidence type="ECO:0000259" key="7">
    <source>
        <dbReference type="PROSITE" id="PS51998"/>
    </source>
</evidence>
<dbReference type="SMART" id="SM00151">
    <property type="entry name" value="SWIB"/>
    <property type="match status" value="2"/>
</dbReference>
<keyword evidence="9" id="KW-1185">Reference proteome</keyword>